<dbReference type="PIRSF" id="PIRSF000294">
    <property type="entry name" value="Cytochrome-c_peroxidase"/>
    <property type="match status" value="1"/>
</dbReference>
<name>A0ABT3AAJ6_9ALTE</name>
<evidence type="ECO:0000256" key="5">
    <source>
        <dbReference type="ARBA" id="ARBA00022764"/>
    </source>
</evidence>
<organism evidence="11 12">
    <name type="scientific">Fluctibacter corallii</name>
    <dbReference type="NCBI Taxonomy" id="2984329"/>
    <lineage>
        <taxon>Bacteria</taxon>
        <taxon>Pseudomonadati</taxon>
        <taxon>Pseudomonadota</taxon>
        <taxon>Gammaproteobacteria</taxon>
        <taxon>Alteromonadales</taxon>
        <taxon>Alteromonadaceae</taxon>
        <taxon>Fluctibacter</taxon>
    </lineage>
</organism>
<evidence type="ECO:0000313" key="11">
    <source>
        <dbReference type="EMBL" id="MCV2885702.1"/>
    </source>
</evidence>
<evidence type="ECO:0000259" key="10">
    <source>
        <dbReference type="PROSITE" id="PS51007"/>
    </source>
</evidence>
<dbReference type="Gene3D" id="1.10.760.10">
    <property type="entry name" value="Cytochrome c-like domain"/>
    <property type="match status" value="2"/>
</dbReference>
<dbReference type="InterPro" id="IPR036909">
    <property type="entry name" value="Cyt_c-like_dom_sf"/>
</dbReference>
<protein>
    <submittedName>
        <fullName evidence="11">Tryptophan tryptophylquinone biosynthesis enzyme MauG</fullName>
    </submittedName>
</protein>
<comment type="subcellular location">
    <subcellularLocation>
        <location evidence="1">Periplasm</location>
    </subcellularLocation>
</comment>
<evidence type="ECO:0000313" key="12">
    <source>
        <dbReference type="Proteomes" id="UP001652504"/>
    </source>
</evidence>
<evidence type="ECO:0000256" key="4">
    <source>
        <dbReference type="ARBA" id="ARBA00022729"/>
    </source>
</evidence>
<evidence type="ECO:0000256" key="7">
    <source>
        <dbReference type="ARBA" id="ARBA00023004"/>
    </source>
</evidence>
<accession>A0ABT3AAJ6</accession>
<dbReference type="InterPro" id="IPR051395">
    <property type="entry name" value="Cytochrome_c_Peroxidase/MauG"/>
</dbReference>
<dbReference type="EMBL" id="JAOWKX010000007">
    <property type="protein sequence ID" value="MCV2885702.1"/>
    <property type="molecule type" value="Genomic_DNA"/>
</dbReference>
<feature type="chain" id="PRO_5046742415" evidence="9">
    <location>
        <begin position="27"/>
        <end position="348"/>
    </location>
</feature>
<dbReference type="Proteomes" id="UP001652504">
    <property type="component" value="Unassembled WGS sequence"/>
</dbReference>
<dbReference type="PROSITE" id="PS51007">
    <property type="entry name" value="CYTC"/>
    <property type="match status" value="1"/>
</dbReference>
<dbReference type="PANTHER" id="PTHR30600">
    <property type="entry name" value="CYTOCHROME C PEROXIDASE-RELATED"/>
    <property type="match status" value="1"/>
</dbReference>
<evidence type="ECO:0000256" key="1">
    <source>
        <dbReference type="ARBA" id="ARBA00004418"/>
    </source>
</evidence>
<proteinExistence type="predicted"/>
<evidence type="ECO:0000256" key="3">
    <source>
        <dbReference type="ARBA" id="ARBA00022723"/>
    </source>
</evidence>
<keyword evidence="2 8" id="KW-0349">Heme</keyword>
<evidence type="ECO:0000256" key="6">
    <source>
        <dbReference type="ARBA" id="ARBA00023002"/>
    </source>
</evidence>
<keyword evidence="3 8" id="KW-0479">Metal-binding</keyword>
<keyword evidence="4 9" id="KW-0732">Signal</keyword>
<keyword evidence="7 8" id="KW-0408">Iron</keyword>
<evidence type="ECO:0000256" key="8">
    <source>
        <dbReference type="PROSITE-ProRule" id="PRU00433"/>
    </source>
</evidence>
<feature type="signal peptide" evidence="9">
    <location>
        <begin position="1"/>
        <end position="26"/>
    </location>
</feature>
<evidence type="ECO:0000256" key="9">
    <source>
        <dbReference type="SAM" id="SignalP"/>
    </source>
</evidence>
<sequence>MIKLSRSLIFFCSMLSLYGLTFSSFASQYVFEAGHPSLQRWLLPEEVPAPDNNKTTPERVELGKKLFFDTRLSGDGNMSCATCHNPMFGWSDGLATAKGFKSMVLGRATPTIVNTGYNSIQMWDGRKATLEDQAMGPMESHVEMNMSIPRLVEFLKTSDYAKSFKKAYPDEPIGTETLAKALAAFERTVVSRNSPFDRWVKGEKDALTPAQINGFKVFVDPDKGNCEVCHSAPNFTDNGFHNIGLPSYGAETPDMGRFEFVPIRLMKGAFKTPTVRDITTTAPYFHDGSARTLEDVVDHYITGGVVKTNVSPNMKALTLTDKEKADLVAFLEALTSPQKPFTLPAIPL</sequence>
<dbReference type="InterPro" id="IPR026259">
    <property type="entry name" value="MauG/Cytc_peroxidase"/>
</dbReference>
<gene>
    <name evidence="11" type="ORF">OE749_13470</name>
</gene>
<keyword evidence="5" id="KW-0574">Periplasm</keyword>
<reference evidence="11 12" key="1">
    <citation type="submission" date="2022-10" db="EMBL/GenBank/DDBJ databases">
        <title>Aestuariibacter sp. AA17 isolated from Montipora capitata coral fragment.</title>
        <authorList>
            <person name="Emsley S.A."/>
            <person name="Pfannmuller K.M."/>
            <person name="Loughran R.M."/>
            <person name="Shlafstein M."/>
            <person name="Papke E."/>
            <person name="Saw J.H."/>
            <person name="Ushijima B."/>
            <person name="Videau P."/>
        </authorList>
    </citation>
    <scope>NUCLEOTIDE SEQUENCE [LARGE SCALE GENOMIC DNA]</scope>
    <source>
        <strain evidence="11 12">AA17</strain>
    </source>
</reference>
<dbReference type="InterPro" id="IPR009056">
    <property type="entry name" value="Cyt_c-like_dom"/>
</dbReference>
<dbReference type="RefSeq" id="WP_263712990.1">
    <property type="nucleotide sequence ID" value="NZ_JAOWKX010000007.1"/>
</dbReference>
<comment type="caution">
    <text evidence="11">The sequence shown here is derived from an EMBL/GenBank/DDBJ whole genome shotgun (WGS) entry which is preliminary data.</text>
</comment>
<dbReference type="Pfam" id="PF03150">
    <property type="entry name" value="CCP_MauG"/>
    <property type="match status" value="1"/>
</dbReference>
<dbReference type="InterPro" id="IPR004852">
    <property type="entry name" value="Di-haem_cyt_c_peroxidsae"/>
</dbReference>
<keyword evidence="12" id="KW-1185">Reference proteome</keyword>
<keyword evidence="6" id="KW-0560">Oxidoreductase</keyword>
<evidence type="ECO:0000256" key="2">
    <source>
        <dbReference type="ARBA" id="ARBA00022617"/>
    </source>
</evidence>
<feature type="domain" description="Cytochrome c" evidence="10">
    <location>
        <begin position="209"/>
        <end position="335"/>
    </location>
</feature>
<dbReference type="SUPFAM" id="SSF46626">
    <property type="entry name" value="Cytochrome c"/>
    <property type="match status" value="2"/>
</dbReference>
<dbReference type="PANTHER" id="PTHR30600:SF10">
    <property type="entry name" value="BLL6722 PROTEIN"/>
    <property type="match status" value="1"/>
</dbReference>